<dbReference type="Pfam" id="PF13490">
    <property type="entry name" value="zf-HC2"/>
    <property type="match status" value="1"/>
</dbReference>
<feature type="domain" description="DUF2275" evidence="2">
    <location>
        <begin position="64"/>
        <end position="217"/>
    </location>
</feature>
<evidence type="ECO:0000313" key="4">
    <source>
        <dbReference type="EMBL" id="SRX96380.1"/>
    </source>
</evidence>
<dbReference type="InterPro" id="IPR018734">
    <property type="entry name" value="DUF2275"/>
</dbReference>
<protein>
    <recommendedName>
        <fullName evidence="6">Zinc-finger domain-containing protein</fullName>
    </recommendedName>
</protein>
<evidence type="ECO:0000313" key="5">
    <source>
        <dbReference type="Proteomes" id="UP000252015"/>
    </source>
</evidence>
<proteinExistence type="predicted"/>
<feature type="transmembrane region" description="Helical" evidence="1">
    <location>
        <begin position="97"/>
        <end position="119"/>
    </location>
</feature>
<dbReference type="AlphaFoldDB" id="A0A1E3THZ0"/>
<dbReference type="InterPro" id="IPR027383">
    <property type="entry name" value="Znf_put"/>
</dbReference>
<dbReference type="OrthoDB" id="5197868at2"/>
<keyword evidence="1" id="KW-1133">Transmembrane helix</keyword>
<sequence>MRDDTGMRCEVVREALSARLDGERPQVSTQRVDAHLGSCSDCRAWLIGVAAQTRWLSTAEVAQGPDLVEKILATAGVASVAPSRRWLRDLVFDYRRVGLIVVGVVQVALALAQIVGVDFGLVSHHGHGTATGAHLLHESTAWFLALGVAMIAAGIWTTAAVGVAAIAGAFGLVLIGYVAADAYSGQVTAVRIASHLPVLVGMVFAVLVARDRAGSSKPRATDDGDARDIVLTTDVPGIRRRPHLRPINRSAA</sequence>
<evidence type="ECO:0000259" key="2">
    <source>
        <dbReference type="Pfam" id="PF10039"/>
    </source>
</evidence>
<name>A0A1E3THZ0_MYCSH</name>
<evidence type="ECO:0000256" key="1">
    <source>
        <dbReference type="SAM" id="Phobius"/>
    </source>
</evidence>
<organism evidence="4 5">
    <name type="scientific">Mycobacterium shimoidei</name>
    <dbReference type="NCBI Taxonomy" id="29313"/>
    <lineage>
        <taxon>Bacteria</taxon>
        <taxon>Bacillati</taxon>
        <taxon>Actinomycetota</taxon>
        <taxon>Actinomycetes</taxon>
        <taxon>Mycobacteriales</taxon>
        <taxon>Mycobacteriaceae</taxon>
        <taxon>Mycobacterium</taxon>
    </lineage>
</organism>
<gene>
    <name evidence="4" type="ORF">MSP7336_04658</name>
</gene>
<feature type="transmembrane region" description="Helical" evidence="1">
    <location>
        <begin position="139"/>
        <end position="156"/>
    </location>
</feature>
<evidence type="ECO:0000259" key="3">
    <source>
        <dbReference type="Pfam" id="PF13490"/>
    </source>
</evidence>
<feature type="transmembrane region" description="Helical" evidence="1">
    <location>
        <begin position="192"/>
        <end position="209"/>
    </location>
</feature>
<dbReference type="Pfam" id="PF10039">
    <property type="entry name" value="DUF2275"/>
    <property type="match status" value="1"/>
</dbReference>
<feature type="transmembrane region" description="Helical" evidence="1">
    <location>
        <begin position="163"/>
        <end position="180"/>
    </location>
</feature>
<evidence type="ECO:0008006" key="6">
    <source>
        <dbReference type="Google" id="ProtNLM"/>
    </source>
</evidence>
<keyword evidence="1" id="KW-0812">Transmembrane</keyword>
<reference evidence="4 5" key="1">
    <citation type="submission" date="2018-05" db="EMBL/GenBank/DDBJ databases">
        <authorList>
            <consortium name="IHU Genomes"/>
        </authorList>
    </citation>
    <scope>NUCLEOTIDE SEQUENCE [LARGE SCALE GENOMIC DNA]</scope>
    <source>
        <strain evidence="4 5">P7336</strain>
    </source>
</reference>
<dbReference type="Proteomes" id="UP000252015">
    <property type="component" value="Unassembled WGS sequence"/>
</dbReference>
<feature type="domain" description="Putative zinc-finger" evidence="3">
    <location>
        <begin position="9"/>
        <end position="43"/>
    </location>
</feature>
<dbReference type="EMBL" id="UEGW01000001">
    <property type="protein sequence ID" value="SRX96380.1"/>
    <property type="molecule type" value="Genomic_DNA"/>
</dbReference>
<dbReference type="STRING" id="29313.BHQ16_06350"/>
<keyword evidence="5" id="KW-1185">Reference proteome</keyword>
<keyword evidence="1" id="KW-0472">Membrane</keyword>
<accession>A0A1E3THZ0</accession>